<dbReference type="Gene3D" id="3.20.20.140">
    <property type="entry name" value="Metal-dependent hydrolases"/>
    <property type="match status" value="1"/>
</dbReference>
<dbReference type="SUPFAM" id="SSF51556">
    <property type="entry name" value="Metallo-dependent hydrolases"/>
    <property type="match status" value="1"/>
</dbReference>
<dbReference type="Proteomes" id="UP000320209">
    <property type="component" value="Unassembled WGS sequence"/>
</dbReference>
<dbReference type="RefSeq" id="WP_425465455.1">
    <property type="nucleotide sequence ID" value="NZ_VFOV01000001.1"/>
</dbReference>
<dbReference type="PANTHER" id="PTHR21240:SF19">
    <property type="entry name" value="CATALYTIC_ HYDROLASE"/>
    <property type="match status" value="1"/>
</dbReference>
<gene>
    <name evidence="3" type="ORF">FB381_0530</name>
</gene>
<proteinExistence type="predicted"/>
<dbReference type="InterPro" id="IPR032465">
    <property type="entry name" value="ACMSD"/>
</dbReference>
<dbReference type="CDD" id="cd01292">
    <property type="entry name" value="metallo-dependent_hydrolases"/>
    <property type="match status" value="1"/>
</dbReference>
<evidence type="ECO:0000256" key="1">
    <source>
        <dbReference type="ARBA" id="ARBA00023239"/>
    </source>
</evidence>
<evidence type="ECO:0000313" key="3">
    <source>
        <dbReference type="EMBL" id="TQL66666.1"/>
    </source>
</evidence>
<reference evidence="3 4" key="1">
    <citation type="submission" date="2019-06" db="EMBL/GenBank/DDBJ databases">
        <title>Sequencing the genomes of 1000 actinobacteria strains.</title>
        <authorList>
            <person name="Klenk H.-P."/>
        </authorList>
    </citation>
    <scope>NUCLEOTIDE SEQUENCE [LARGE SCALE GENOMIC DNA]</scope>
    <source>
        <strain evidence="3 4">DSM 25218</strain>
    </source>
</reference>
<protein>
    <recommendedName>
        <fullName evidence="2">Amidohydrolase-related domain-containing protein</fullName>
    </recommendedName>
</protein>
<dbReference type="GO" id="GO:0016787">
    <property type="term" value="F:hydrolase activity"/>
    <property type="evidence" value="ECO:0007669"/>
    <property type="project" value="InterPro"/>
</dbReference>
<accession>A0A543A2I1</accession>
<keyword evidence="1" id="KW-0456">Lyase</keyword>
<evidence type="ECO:0000313" key="4">
    <source>
        <dbReference type="Proteomes" id="UP000320209"/>
    </source>
</evidence>
<dbReference type="InterPro" id="IPR006680">
    <property type="entry name" value="Amidohydro-rel"/>
</dbReference>
<dbReference type="Pfam" id="PF04909">
    <property type="entry name" value="Amidohydro_2"/>
    <property type="match status" value="1"/>
</dbReference>
<dbReference type="EMBL" id="VFOV01000001">
    <property type="protein sequence ID" value="TQL66666.1"/>
    <property type="molecule type" value="Genomic_DNA"/>
</dbReference>
<dbReference type="InterPro" id="IPR032466">
    <property type="entry name" value="Metal_Hydrolase"/>
</dbReference>
<sequence>MHYEPRIDVDAITALDMHVHVEKDGDGCLSLSEDLMDASAAYFRSSDNRTPTVADLAERYRARQMAAVVFTVDAGTATGHPPLSSAEIAEQCAEHADVLIPFGSVDPHRGADAVAQARKLVEDHGVRGFKFHPSLQAFSPDDQAFYPLWEALEELGVPALFHTGQNGIGAGLPGGRGIKLRYSQPLLLDDVAADFPGLTVILAHPSVPWQAEAISMATHKANVFIDLSGWSPKYFPAELVRAAGGMLKRKVLFGSDYPLIAPERWISDFEGLGLKPEVLPGILKENAIGLLGLR</sequence>
<feature type="domain" description="Amidohydrolase-related" evidence="2">
    <location>
        <begin position="16"/>
        <end position="293"/>
    </location>
</feature>
<dbReference type="AlphaFoldDB" id="A0A543A2I1"/>
<organism evidence="3 4">
    <name type="scientific">Nocardioides albertanoniae</name>
    <dbReference type="NCBI Taxonomy" id="1175486"/>
    <lineage>
        <taxon>Bacteria</taxon>
        <taxon>Bacillati</taxon>
        <taxon>Actinomycetota</taxon>
        <taxon>Actinomycetes</taxon>
        <taxon>Propionibacteriales</taxon>
        <taxon>Nocardioidaceae</taxon>
        <taxon>Nocardioides</taxon>
    </lineage>
</organism>
<name>A0A543A2I1_9ACTN</name>
<dbReference type="PANTHER" id="PTHR21240">
    <property type="entry name" value="2-AMINO-3-CARBOXYLMUCONATE-6-SEMIALDEHYDE DECARBOXYLASE"/>
    <property type="match status" value="1"/>
</dbReference>
<evidence type="ECO:0000259" key="2">
    <source>
        <dbReference type="Pfam" id="PF04909"/>
    </source>
</evidence>
<comment type="caution">
    <text evidence="3">The sequence shown here is derived from an EMBL/GenBank/DDBJ whole genome shotgun (WGS) entry which is preliminary data.</text>
</comment>
<keyword evidence="4" id="KW-1185">Reference proteome</keyword>
<dbReference type="GO" id="GO:0016831">
    <property type="term" value="F:carboxy-lyase activity"/>
    <property type="evidence" value="ECO:0007669"/>
    <property type="project" value="InterPro"/>
</dbReference>